<proteinExistence type="predicted"/>
<evidence type="ECO:0000313" key="1">
    <source>
        <dbReference type="EMBL" id="AMX00862.1"/>
    </source>
</evidence>
<dbReference type="OrthoDB" id="2452352at2"/>
<dbReference type="Proteomes" id="UP000076021">
    <property type="component" value="Chromosome"/>
</dbReference>
<dbReference type="RefSeq" id="WP_066791685.1">
    <property type="nucleotide sequence ID" value="NZ_CP014806.1"/>
</dbReference>
<protein>
    <recommendedName>
        <fullName evidence="3">Lipoprotein</fullName>
    </recommendedName>
</protein>
<accession>A0A143HHX0</accession>
<name>A0A143HHX0_9BACL</name>
<dbReference type="EMBL" id="CP014806">
    <property type="protein sequence ID" value="AMX00862.1"/>
    <property type="molecule type" value="Genomic_DNA"/>
</dbReference>
<reference evidence="2" key="2">
    <citation type="submission" date="2016-03" db="EMBL/GenBank/DDBJ databases">
        <authorList>
            <person name="Seldin L."/>
        </authorList>
    </citation>
    <scope>NUCLEOTIDE SEQUENCE [LARGE SCALE GENOMIC DNA]</scope>
    <source>
        <strain evidence="2">PP9</strain>
    </source>
</reference>
<organism evidence="1 2">
    <name type="scientific">Rummeliibacillus stabekisii</name>
    <dbReference type="NCBI Taxonomy" id="241244"/>
    <lineage>
        <taxon>Bacteria</taxon>
        <taxon>Bacillati</taxon>
        <taxon>Bacillota</taxon>
        <taxon>Bacilli</taxon>
        <taxon>Bacillales</taxon>
        <taxon>Caryophanaceae</taxon>
        <taxon>Rummeliibacillus</taxon>
    </lineage>
</organism>
<reference evidence="1 2" key="1">
    <citation type="journal article" date="2016" name="Genome Announc.">
        <title>Whole-Genome Sequence of Rummeliibacillus stabekisii Strain PP9 Isolated from Antarctic Soil.</title>
        <authorList>
            <person name="da Mota F.F."/>
            <person name="Vollu R.E."/>
            <person name="Jurelevicius D."/>
            <person name="Seldin L."/>
        </authorList>
    </citation>
    <scope>NUCLEOTIDE SEQUENCE [LARGE SCALE GENOMIC DNA]</scope>
    <source>
        <strain evidence="1 2">PP9</strain>
    </source>
</reference>
<dbReference type="PROSITE" id="PS51257">
    <property type="entry name" value="PROKAR_LIPOPROTEIN"/>
    <property type="match status" value="1"/>
</dbReference>
<sequence length="139" mass="15841">MKILIPLLTTVILLAGCNTHSIETQPEGKVVVNDQTYTMLSKDYQWEGDNDTKGSPTTTELADEFKNITVKKGEYVKLEIEQNPLHINVTKLNKNGTNEHVKMKDNTIKMPTVAGYYIYELKTTWKKGKETFVFDVNVE</sequence>
<dbReference type="KEGG" id="rst:ATY39_16635"/>
<evidence type="ECO:0000313" key="2">
    <source>
        <dbReference type="Proteomes" id="UP000076021"/>
    </source>
</evidence>
<dbReference type="AlphaFoldDB" id="A0A143HHX0"/>
<gene>
    <name evidence="1" type="ORF">ATY39_16635</name>
</gene>
<evidence type="ECO:0008006" key="3">
    <source>
        <dbReference type="Google" id="ProtNLM"/>
    </source>
</evidence>
<keyword evidence="2" id="KW-1185">Reference proteome</keyword>